<dbReference type="Pfam" id="PF10099">
    <property type="entry name" value="RskA_C"/>
    <property type="match status" value="1"/>
</dbReference>
<evidence type="ECO:0000256" key="7">
    <source>
        <dbReference type="ARBA" id="ARBA00029829"/>
    </source>
</evidence>
<dbReference type="Gene3D" id="1.10.10.1320">
    <property type="entry name" value="Anti-sigma factor, zinc-finger domain"/>
    <property type="match status" value="1"/>
</dbReference>
<sequence>MNNEDYIASGVLELYAAGALGTEERLEVERKAAESPEVRAALQEAIEVMEHYAALHAVQPPAALKERVMNQVLPAQPSPEDTLEETALRSLYPDDEPDSGPYKWMFAASIVLFLLSGFMSFRFYQNWQDAEERLAQALASEQTLAQNYQTASYQLNQQEQILRVLRDGDYRPVKLQGVEAHPEANALVYWNPEQQKVYIDAVQLPAPPAGKQYQLWALLDGKPINAGLISLENGSASAMQAMKDIPAAQAFAVTLEPVGGSENPTLEQLFVMGEVRS</sequence>
<evidence type="ECO:0000256" key="8">
    <source>
        <dbReference type="ARBA" id="ARBA00030803"/>
    </source>
</evidence>
<evidence type="ECO:0000256" key="9">
    <source>
        <dbReference type="SAM" id="Phobius"/>
    </source>
</evidence>
<evidence type="ECO:0000256" key="3">
    <source>
        <dbReference type="ARBA" id="ARBA00022475"/>
    </source>
</evidence>
<gene>
    <name evidence="11" type="ORF">GCM10023188_33570</name>
</gene>
<dbReference type="RefSeq" id="WP_345160688.1">
    <property type="nucleotide sequence ID" value="NZ_BAABHC010000016.1"/>
</dbReference>
<dbReference type="PANTHER" id="PTHR37461">
    <property type="entry name" value="ANTI-SIGMA-K FACTOR RSKA"/>
    <property type="match status" value="1"/>
</dbReference>
<evidence type="ECO:0000256" key="6">
    <source>
        <dbReference type="ARBA" id="ARBA00023136"/>
    </source>
</evidence>
<comment type="subcellular location">
    <subcellularLocation>
        <location evidence="2">Cell membrane</location>
    </subcellularLocation>
    <subcellularLocation>
        <location evidence="1">Membrane</location>
        <topology evidence="1">Single-pass membrane protein</topology>
    </subcellularLocation>
</comment>
<accession>A0ABP8LX45</accession>
<keyword evidence="12" id="KW-1185">Reference proteome</keyword>
<evidence type="ECO:0000256" key="2">
    <source>
        <dbReference type="ARBA" id="ARBA00004236"/>
    </source>
</evidence>
<feature type="domain" description="Anti-sigma K factor RskA C-terminal" evidence="10">
    <location>
        <begin position="107"/>
        <end position="265"/>
    </location>
</feature>
<evidence type="ECO:0000259" key="10">
    <source>
        <dbReference type="Pfam" id="PF10099"/>
    </source>
</evidence>
<dbReference type="InterPro" id="IPR041916">
    <property type="entry name" value="Anti_sigma_zinc_sf"/>
</dbReference>
<keyword evidence="5 9" id="KW-1133">Transmembrane helix</keyword>
<keyword evidence="3" id="KW-1003">Cell membrane</keyword>
<evidence type="ECO:0000256" key="1">
    <source>
        <dbReference type="ARBA" id="ARBA00004167"/>
    </source>
</evidence>
<evidence type="ECO:0000313" key="11">
    <source>
        <dbReference type="EMBL" id="GAA4438305.1"/>
    </source>
</evidence>
<dbReference type="PANTHER" id="PTHR37461:SF1">
    <property type="entry name" value="ANTI-SIGMA-K FACTOR RSKA"/>
    <property type="match status" value="1"/>
</dbReference>
<evidence type="ECO:0000256" key="5">
    <source>
        <dbReference type="ARBA" id="ARBA00022989"/>
    </source>
</evidence>
<evidence type="ECO:0000313" key="12">
    <source>
        <dbReference type="Proteomes" id="UP001500552"/>
    </source>
</evidence>
<organism evidence="11 12">
    <name type="scientific">Pontibacter saemangeumensis</name>
    <dbReference type="NCBI Taxonomy" id="1084525"/>
    <lineage>
        <taxon>Bacteria</taxon>
        <taxon>Pseudomonadati</taxon>
        <taxon>Bacteroidota</taxon>
        <taxon>Cytophagia</taxon>
        <taxon>Cytophagales</taxon>
        <taxon>Hymenobacteraceae</taxon>
        <taxon>Pontibacter</taxon>
    </lineage>
</organism>
<dbReference type="Proteomes" id="UP001500552">
    <property type="component" value="Unassembled WGS sequence"/>
</dbReference>
<name>A0ABP8LX45_9BACT</name>
<dbReference type="InterPro" id="IPR051474">
    <property type="entry name" value="Anti-sigma-K/W_factor"/>
</dbReference>
<evidence type="ECO:0000256" key="4">
    <source>
        <dbReference type="ARBA" id="ARBA00022692"/>
    </source>
</evidence>
<proteinExistence type="predicted"/>
<protein>
    <recommendedName>
        <fullName evidence="8">Regulator of SigK</fullName>
    </recommendedName>
    <alternativeName>
        <fullName evidence="7">Sigma-K anti-sigma factor RskA</fullName>
    </alternativeName>
</protein>
<dbReference type="InterPro" id="IPR018764">
    <property type="entry name" value="RskA_C"/>
</dbReference>
<feature type="transmembrane region" description="Helical" evidence="9">
    <location>
        <begin position="104"/>
        <end position="124"/>
    </location>
</feature>
<reference evidence="12" key="1">
    <citation type="journal article" date="2019" name="Int. J. Syst. Evol. Microbiol.">
        <title>The Global Catalogue of Microorganisms (GCM) 10K type strain sequencing project: providing services to taxonomists for standard genome sequencing and annotation.</title>
        <authorList>
            <consortium name="The Broad Institute Genomics Platform"/>
            <consortium name="The Broad Institute Genome Sequencing Center for Infectious Disease"/>
            <person name="Wu L."/>
            <person name="Ma J."/>
        </authorList>
    </citation>
    <scope>NUCLEOTIDE SEQUENCE [LARGE SCALE GENOMIC DNA]</scope>
    <source>
        <strain evidence="12">JCM 17926</strain>
    </source>
</reference>
<keyword evidence="4 9" id="KW-0812">Transmembrane</keyword>
<comment type="caution">
    <text evidence="11">The sequence shown here is derived from an EMBL/GenBank/DDBJ whole genome shotgun (WGS) entry which is preliminary data.</text>
</comment>
<dbReference type="EMBL" id="BAABHC010000016">
    <property type="protein sequence ID" value="GAA4438305.1"/>
    <property type="molecule type" value="Genomic_DNA"/>
</dbReference>
<keyword evidence="6 9" id="KW-0472">Membrane</keyword>